<keyword evidence="3" id="KW-1185">Reference proteome</keyword>
<evidence type="ECO:0008006" key="4">
    <source>
        <dbReference type="Google" id="ProtNLM"/>
    </source>
</evidence>
<dbReference type="Proteomes" id="UP001606303">
    <property type="component" value="Unassembled WGS sequence"/>
</dbReference>
<organism evidence="2 3">
    <name type="scientific">Pelomonas baiyunensis</name>
    <dbReference type="NCBI Taxonomy" id="3299026"/>
    <lineage>
        <taxon>Bacteria</taxon>
        <taxon>Pseudomonadati</taxon>
        <taxon>Pseudomonadota</taxon>
        <taxon>Betaproteobacteria</taxon>
        <taxon>Burkholderiales</taxon>
        <taxon>Sphaerotilaceae</taxon>
        <taxon>Roseateles</taxon>
    </lineage>
</organism>
<proteinExistence type="predicted"/>
<accession>A0ABW7GUZ8</accession>
<name>A0ABW7GUZ8_9BURK</name>
<dbReference type="RefSeq" id="WP_394381659.1">
    <property type="nucleotide sequence ID" value="NZ_JBIGIB010000001.1"/>
</dbReference>
<protein>
    <recommendedName>
        <fullName evidence="4">Diguanylate cyclase</fullName>
    </recommendedName>
</protein>
<dbReference type="EMBL" id="JBIGIB010000001">
    <property type="protein sequence ID" value="MFG6465803.1"/>
    <property type="molecule type" value="Genomic_DNA"/>
</dbReference>
<evidence type="ECO:0000313" key="3">
    <source>
        <dbReference type="Proteomes" id="UP001606303"/>
    </source>
</evidence>
<comment type="caution">
    <text evidence="2">The sequence shown here is derived from an EMBL/GenBank/DDBJ whole genome shotgun (WGS) entry which is preliminary data.</text>
</comment>
<evidence type="ECO:0000256" key="1">
    <source>
        <dbReference type="SAM" id="MobiDB-lite"/>
    </source>
</evidence>
<gene>
    <name evidence="2" type="ORF">ACG01O_04190</name>
</gene>
<sequence length="161" mass="17887">MDLHLDPQLPELTPAQALTGWRRELCIELLGDGRARVFMRLLHAPSHKAAELQHGVLFHRVGAGFQDLPGCMEAAGDALRRLVASAQRQLPCRENLFVAVIHDAQAWEAVTDAVDRWQRRPHAMATLRAPTLAAPPRDTRPSLRQLPILGRPAARTQPGLR</sequence>
<evidence type="ECO:0000313" key="2">
    <source>
        <dbReference type="EMBL" id="MFG6465803.1"/>
    </source>
</evidence>
<feature type="region of interest" description="Disordered" evidence="1">
    <location>
        <begin position="132"/>
        <end position="161"/>
    </location>
</feature>
<reference evidence="2 3" key="1">
    <citation type="submission" date="2024-08" db="EMBL/GenBank/DDBJ databases">
        <authorList>
            <person name="Lu H."/>
        </authorList>
    </citation>
    <scope>NUCLEOTIDE SEQUENCE [LARGE SCALE GENOMIC DNA]</scope>
    <source>
        <strain evidence="2 3">BYS87W</strain>
    </source>
</reference>